<dbReference type="OrthoDB" id="10513659at2759"/>
<organism evidence="4 5">
    <name type="scientific">Trichomonas vaginalis (strain ATCC PRA-98 / G3)</name>
    <dbReference type="NCBI Taxonomy" id="412133"/>
    <lineage>
        <taxon>Eukaryota</taxon>
        <taxon>Metamonada</taxon>
        <taxon>Parabasalia</taxon>
        <taxon>Trichomonadida</taxon>
        <taxon>Trichomonadidae</taxon>
        <taxon>Trichomonas</taxon>
    </lineage>
</organism>
<sequence length="762" mass="85544">MISNNSSFPALDQLLAQPNITIEDVLDCPDMYSAYMKNYKDLILFLTTKQNFTSLINLLHTTESPKRTRKIIDLFSSPNKTLIRCLSHDRKTTELLISVFKSDEEPHFSIITAIMQICVYAFNDSEREMFAIFNSSHSIFPDLLKHIQHLSVFSFLRSILKSTVHSQTFLWYFFVALMDEHGVGTETPEFIQAEFAMRTPDIHLSPDQRKSVIDLLAFYFQLGGATAHEEFVAAVTQGLPLILQDANSDPERASVLKLGLFLPCNPTICLSCVSILECFRLPCELLQVAMRYLTQNQYKISPDLAELLLFRMIRVGSSNILVRESLPLFREFSHSQVMQNTLLGILNFSYDKSDWKNNIGSRTIRCMLTQAICGQIVDPMDQDYQESLKKIIDDPPEGIIDQSRLKMLRLRTSQPMPARYNAVILWGDEAAKMAEIYPNINKPNYLRLLNPHKFEEVHFVSEPKLETPSTEKVSKQESPINSGQFSSLHGIDEFDTGEPEENPFLVPPPPQSIQMLKKPSAILRTMMAPRATLSCSDSLAIEVLEVEIHNRKTQTKTRSKQDAMVSTTTDESCFYQHVKPQFSTPPKSEIPKFSLKADVNQIEAPPLELPVNSFQPAGLMVAPQKGNTSRRISAELTQNDLNSLKQPILHPSNSGSIVPIKPAPVIIPKSYTLTPNTSSSHIIIHTSSSTGSSPATSPLNSNELTDKSQSSSKLTQNISNPLVDIVLQILKQPPPPIPSYVLNDLNLNWIKAEIADARGGTE</sequence>
<evidence type="ECO:0000256" key="1">
    <source>
        <dbReference type="ARBA" id="ARBA00006180"/>
    </source>
</evidence>
<dbReference type="EMBL" id="DS113344">
    <property type="protein sequence ID" value="EAY10121.1"/>
    <property type="molecule type" value="Genomic_DNA"/>
</dbReference>
<dbReference type="VEuPathDB" id="TrichDB:TVAGG3_0354070"/>
<name>A2EB75_TRIV3</name>
<dbReference type="RefSeq" id="XP_001322344.1">
    <property type="nucleotide sequence ID" value="XM_001322309.1"/>
</dbReference>
<dbReference type="PANTHER" id="PTHR12634">
    <property type="entry name" value="SIT4 YEAST -ASSOCIATING PROTEIN-RELATED"/>
    <property type="match status" value="1"/>
</dbReference>
<dbReference type="InterPro" id="IPR007587">
    <property type="entry name" value="SAPS"/>
</dbReference>
<dbReference type="GO" id="GO:0019903">
    <property type="term" value="F:protein phosphatase binding"/>
    <property type="evidence" value="ECO:0007669"/>
    <property type="project" value="InterPro"/>
</dbReference>
<evidence type="ECO:0000313" key="5">
    <source>
        <dbReference type="Proteomes" id="UP000001542"/>
    </source>
</evidence>
<dbReference type="VEuPathDB" id="TrichDB:TVAG_274850"/>
<dbReference type="InParanoid" id="A2EB75"/>
<feature type="compositionally biased region" description="Polar residues" evidence="3">
    <location>
        <begin position="467"/>
        <end position="486"/>
    </location>
</feature>
<dbReference type="PANTHER" id="PTHR12634:SF8">
    <property type="entry name" value="FIERY MOUNTAIN, ISOFORM D"/>
    <property type="match status" value="1"/>
</dbReference>
<evidence type="ECO:0000256" key="2">
    <source>
        <dbReference type="ARBA" id="ARBA00023306"/>
    </source>
</evidence>
<reference evidence="4" key="2">
    <citation type="journal article" date="2007" name="Science">
        <title>Draft genome sequence of the sexually transmitted pathogen Trichomonas vaginalis.</title>
        <authorList>
            <person name="Carlton J.M."/>
            <person name="Hirt R.P."/>
            <person name="Silva J.C."/>
            <person name="Delcher A.L."/>
            <person name="Schatz M."/>
            <person name="Zhao Q."/>
            <person name="Wortman J.R."/>
            <person name="Bidwell S.L."/>
            <person name="Alsmark U.C.M."/>
            <person name="Besteiro S."/>
            <person name="Sicheritz-Ponten T."/>
            <person name="Noel C.J."/>
            <person name="Dacks J.B."/>
            <person name="Foster P.G."/>
            <person name="Simillion C."/>
            <person name="Van de Peer Y."/>
            <person name="Miranda-Saavedra D."/>
            <person name="Barton G.J."/>
            <person name="Westrop G.D."/>
            <person name="Mueller S."/>
            <person name="Dessi D."/>
            <person name="Fiori P.L."/>
            <person name="Ren Q."/>
            <person name="Paulsen I."/>
            <person name="Zhang H."/>
            <person name="Bastida-Corcuera F.D."/>
            <person name="Simoes-Barbosa A."/>
            <person name="Brown M.T."/>
            <person name="Hayes R.D."/>
            <person name="Mukherjee M."/>
            <person name="Okumura C.Y."/>
            <person name="Schneider R."/>
            <person name="Smith A.J."/>
            <person name="Vanacova S."/>
            <person name="Villalvazo M."/>
            <person name="Haas B.J."/>
            <person name="Pertea M."/>
            <person name="Feldblyum T.V."/>
            <person name="Utterback T.R."/>
            <person name="Shu C.L."/>
            <person name="Osoegawa K."/>
            <person name="de Jong P.J."/>
            <person name="Hrdy I."/>
            <person name="Horvathova L."/>
            <person name="Zubacova Z."/>
            <person name="Dolezal P."/>
            <person name="Malik S.B."/>
            <person name="Logsdon J.M. Jr."/>
            <person name="Henze K."/>
            <person name="Gupta A."/>
            <person name="Wang C.C."/>
            <person name="Dunne R.L."/>
            <person name="Upcroft J.A."/>
            <person name="Upcroft P."/>
            <person name="White O."/>
            <person name="Salzberg S.L."/>
            <person name="Tang P."/>
            <person name="Chiu C.-H."/>
            <person name="Lee Y.-S."/>
            <person name="Embley T.M."/>
            <person name="Coombs G.H."/>
            <person name="Mottram J.C."/>
            <person name="Tachezy J."/>
            <person name="Fraser-Liggett C.M."/>
            <person name="Johnson P.J."/>
        </authorList>
    </citation>
    <scope>NUCLEOTIDE SEQUENCE [LARGE SCALE GENOMIC DNA]</scope>
    <source>
        <strain evidence="4">G3</strain>
    </source>
</reference>
<dbReference type="Proteomes" id="UP000001542">
    <property type="component" value="Unassembled WGS sequence"/>
</dbReference>
<evidence type="ECO:0000256" key="3">
    <source>
        <dbReference type="SAM" id="MobiDB-lite"/>
    </source>
</evidence>
<gene>
    <name evidence="4" type="ORF">TVAG_274850</name>
</gene>
<dbReference type="GO" id="GO:0009966">
    <property type="term" value="P:regulation of signal transduction"/>
    <property type="evidence" value="ECO:0000318"/>
    <property type="project" value="GO_Central"/>
</dbReference>
<dbReference type="KEGG" id="tva:4768059"/>
<keyword evidence="5" id="KW-1185">Reference proteome</keyword>
<feature type="compositionally biased region" description="Low complexity" evidence="3">
    <location>
        <begin position="684"/>
        <end position="698"/>
    </location>
</feature>
<feature type="compositionally biased region" description="Polar residues" evidence="3">
    <location>
        <begin position="699"/>
        <end position="713"/>
    </location>
</feature>
<dbReference type="AlphaFoldDB" id="A2EB75"/>
<accession>A2EB75</accession>
<reference evidence="4" key="1">
    <citation type="submission" date="2006-10" db="EMBL/GenBank/DDBJ databases">
        <authorList>
            <person name="Amadeo P."/>
            <person name="Zhao Q."/>
            <person name="Wortman J."/>
            <person name="Fraser-Liggett C."/>
            <person name="Carlton J."/>
        </authorList>
    </citation>
    <scope>NUCLEOTIDE SEQUENCE</scope>
    <source>
        <strain evidence="4">G3</strain>
    </source>
</reference>
<evidence type="ECO:0000313" key="4">
    <source>
        <dbReference type="EMBL" id="EAY10121.1"/>
    </source>
</evidence>
<comment type="similarity">
    <text evidence="1">Belongs to the SAPS family.</text>
</comment>
<proteinExistence type="inferred from homology"/>
<dbReference type="GO" id="GO:0019888">
    <property type="term" value="F:protein phosphatase regulator activity"/>
    <property type="evidence" value="ECO:0000318"/>
    <property type="project" value="GO_Central"/>
</dbReference>
<keyword evidence="2" id="KW-0131">Cell cycle</keyword>
<feature type="region of interest" description="Disordered" evidence="3">
    <location>
        <begin position="465"/>
        <end position="486"/>
    </location>
</feature>
<feature type="region of interest" description="Disordered" evidence="3">
    <location>
        <begin position="684"/>
        <end position="713"/>
    </location>
</feature>
<protein>
    <submittedName>
        <fullName evidence="4">Uncharacterized protein</fullName>
    </submittedName>
</protein>